<dbReference type="Pfam" id="PF06803">
    <property type="entry name" value="DUF1232"/>
    <property type="match status" value="1"/>
</dbReference>
<dbReference type="InterPro" id="IPR010652">
    <property type="entry name" value="DUF1232"/>
</dbReference>
<keyword evidence="4 5" id="KW-0472">Membrane</keyword>
<reference evidence="7 8" key="1">
    <citation type="submission" date="2019-06" db="EMBL/GenBank/DDBJ databases">
        <title>Quisquiliibacterium sp. nov., isolated from a maize field.</title>
        <authorList>
            <person name="Lin S.-Y."/>
            <person name="Tsai C.-F."/>
            <person name="Young C.-C."/>
        </authorList>
    </citation>
    <scope>NUCLEOTIDE SEQUENCE [LARGE SCALE GENOMIC DNA]</scope>
    <source>
        <strain evidence="7 8">CC-CFT501</strain>
    </source>
</reference>
<dbReference type="AlphaFoldDB" id="A0A5C8NRP9"/>
<proteinExistence type="predicted"/>
<dbReference type="GO" id="GO:0012505">
    <property type="term" value="C:endomembrane system"/>
    <property type="evidence" value="ECO:0007669"/>
    <property type="project" value="UniProtKB-SubCell"/>
</dbReference>
<gene>
    <name evidence="7" type="ORF">FHP08_15970</name>
</gene>
<evidence type="ECO:0000256" key="3">
    <source>
        <dbReference type="ARBA" id="ARBA00022989"/>
    </source>
</evidence>
<evidence type="ECO:0000259" key="6">
    <source>
        <dbReference type="Pfam" id="PF06803"/>
    </source>
</evidence>
<keyword evidence="8" id="KW-1185">Reference proteome</keyword>
<evidence type="ECO:0000313" key="7">
    <source>
        <dbReference type="EMBL" id="TXL63797.1"/>
    </source>
</evidence>
<feature type="transmembrane region" description="Helical" evidence="5">
    <location>
        <begin position="61"/>
        <end position="80"/>
    </location>
</feature>
<comment type="caution">
    <text evidence="7">The sequence shown here is derived from an EMBL/GenBank/DDBJ whole genome shotgun (WGS) entry which is preliminary data.</text>
</comment>
<evidence type="ECO:0000256" key="2">
    <source>
        <dbReference type="ARBA" id="ARBA00022692"/>
    </source>
</evidence>
<accession>A0A5C8NRP9</accession>
<keyword evidence="3 5" id="KW-1133">Transmembrane helix</keyword>
<feature type="transmembrane region" description="Helical" evidence="5">
    <location>
        <begin position="21"/>
        <end position="49"/>
    </location>
</feature>
<protein>
    <submittedName>
        <fullName evidence="7">DUF1232 domain-containing protein</fullName>
    </submittedName>
</protein>
<dbReference type="EMBL" id="VDUY01000007">
    <property type="protein sequence ID" value="TXL63797.1"/>
    <property type="molecule type" value="Genomic_DNA"/>
</dbReference>
<sequence length="84" mass="9158">MHAPPGIRRGAARAGRVKRDGVTLWFALGHPATPWPVKAIAAVVVAYALSPIDLIPDFVPVLVYVDDVLLVSSVWAFLAWPCRR</sequence>
<feature type="domain" description="DUF1232" evidence="6">
    <location>
        <begin position="37"/>
        <end position="71"/>
    </location>
</feature>
<organism evidence="7 8">
    <name type="scientific">Zeimonas arvi</name>
    <dbReference type="NCBI Taxonomy" id="2498847"/>
    <lineage>
        <taxon>Bacteria</taxon>
        <taxon>Pseudomonadati</taxon>
        <taxon>Pseudomonadota</taxon>
        <taxon>Betaproteobacteria</taxon>
        <taxon>Burkholderiales</taxon>
        <taxon>Burkholderiaceae</taxon>
        <taxon>Zeimonas</taxon>
    </lineage>
</organism>
<evidence type="ECO:0000256" key="5">
    <source>
        <dbReference type="SAM" id="Phobius"/>
    </source>
</evidence>
<name>A0A5C8NRP9_9BURK</name>
<evidence type="ECO:0000256" key="4">
    <source>
        <dbReference type="ARBA" id="ARBA00023136"/>
    </source>
</evidence>
<dbReference type="Proteomes" id="UP000321548">
    <property type="component" value="Unassembled WGS sequence"/>
</dbReference>
<evidence type="ECO:0000313" key="8">
    <source>
        <dbReference type="Proteomes" id="UP000321548"/>
    </source>
</evidence>
<evidence type="ECO:0000256" key="1">
    <source>
        <dbReference type="ARBA" id="ARBA00004127"/>
    </source>
</evidence>
<keyword evidence="2 5" id="KW-0812">Transmembrane</keyword>
<comment type="subcellular location">
    <subcellularLocation>
        <location evidence="1">Endomembrane system</location>
        <topology evidence="1">Multi-pass membrane protein</topology>
    </subcellularLocation>
</comment>